<accession>A0A133ZPN8</accession>
<protein>
    <submittedName>
        <fullName evidence="2">Radical SAM-linked protein</fullName>
    </submittedName>
</protein>
<dbReference type="EMBL" id="LSDA01000091">
    <property type="protein sequence ID" value="KXB57401.1"/>
    <property type="molecule type" value="Genomic_DNA"/>
</dbReference>
<dbReference type="Proteomes" id="UP000070394">
    <property type="component" value="Unassembled WGS sequence"/>
</dbReference>
<feature type="domain" description="DUF2344" evidence="1">
    <location>
        <begin position="5"/>
        <end position="201"/>
    </location>
</feature>
<evidence type="ECO:0000313" key="2">
    <source>
        <dbReference type="EMBL" id="KXB57401.1"/>
    </source>
</evidence>
<name>A0A133ZPN8_9FIRM</name>
<dbReference type="OrthoDB" id="9780488at2"/>
<dbReference type="AlphaFoldDB" id="A0A133ZPN8"/>
<dbReference type="NCBIfam" id="TIGR03936">
    <property type="entry name" value="sam_1_link_chp"/>
    <property type="match status" value="1"/>
</dbReference>
<keyword evidence="3" id="KW-1185">Reference proteome</keyword>
<proteinExistence type="predicted"/>
<dbReference type="InterPro" id="IPR018768">
    <property type="entry name" value="DUF2344"/>
</dbReference>
<organism evidence="2 3">
    <name type="scientific">Lachnoanaerobaculum saburreum</name>
    <dbReference type="NCBI Taxonomy" id="467210"/>
    <lineage>
        <taxon>Bacteria</taxon>
        <taxon>Bacillati</taxon>
        <taxon>Bacillota</taxon>
        <taxon>Clostridia</taxon>
        <taxon>Lachnospirales</taxon>
        <taxon>Lachnospiraceae</taxon>
        <taxon>Lachnoanaerobaculum</taxon>
    </lineage>
</organism>
<dbReference type="Pfam" id="PF10105">
    <property type="entry name" value="DUF2344"/>
    <property type="match status" value="1"/>
</dbReference>
<dbReference type="PATRIC" id="fig|467210.3.peg.1473"/>
<reference evidence="3" key="1">
    <citation type="submission" date="2016-01" db="EMBL/GenBank/DDBJ databases">
        <authorList>
            <person name="Mitreva M."/>
            <person name="Pepin K.H."/>
            <person name="Mihindukulasuriya K.A."/>
            <person name="Fulton R."/>
            <person name="Fronick C."/>
            <person name="O'Laughlin M."/>
            <person name="Miner T."/>
            <person name="Herter B."/>
            <person name="Rosa B.A."/>
            <person name="Cordes M."/>
            <person name="Tomlinson C."/>
            <person name="Wollam A."/>
            <person name="Palsikar V.B."/>
            <person name="Mardis E.R."/>
            <person name="Wilson R.K."/>
        </authorList>
    </citation>
    <scope>NUCLEOTIDE SEQUENCE [LARGE SCALE GENOMIC DNA]</scope>
    <source>
        <strain evidence="3">DNF00896</strain>
    </source>
</reference>
<gene>
    <name evidence="2" type="ORF">HMPREF1866_01489</name>
</gene>
<sequence length="244" mass="28029">MFVLKVRIKFEKTDQMRFIGHLDLMRYFQKAMRRADIPIKYSEGFSPHQIMSFGAPLSMGVSGLGEYMDIELKEASHISSKEALERLNAVMCTGMKVKKFLQIPDDSKPAMALMDTADFKAEFKESVSQDEIKKAIDKLLSRESILLTKISKKKKKNEYGKFVEVETTSVTDIKPYIYKLEALENGVFMHLSQGSTNNIKPAFVMDFLAEEGLENAKRNEYYLYRLDMYTDEGKALDEYGCEII</sequence>
<comment type="caution">
    <text evidence="2">The sequence shown here is derived from an EMBL/GenBank/DDBJ whole genome shotgun (WGS) entry which is preliminary data.</text>
</comment>
<evidence type="ECO:0000313" key="3">
    <source>
        <dbReference type="Proteomes" id="UP000070394"/>
    </source>
</evidence>
<dbReference type="STRING" id="467210.HMPREF1866_01489"/>
<evidence type="ECO:0000259" key="1">
    <source>
        <dbReference type="Pfam" id="PF10105"/>
    </source>
</evidence>